<dbReference type="InterPro" id="IPR050327">
    <property type="entry name" value="Proton-linked_MCT"/>
</dbReference>
<keyword evidence="3" id="KW-1185">Reference proteome</keyword>
<protein>
    <recommendedName>
        <fullName evidence="4">Major facilitator superfamily (MFS) profile domain-containing protein</fullName>
    </recommendedName>
</protein>
<dbReference type="AlphaFoldDB" id="A0A7U2FFJ0"/>
<feature type="transmembrane region" description="Helical" evidence="1">
    <location>
        <begin position="46"/>
        <end position="66"/>
    </location>
</feature>
<dbReference type="SUPFAM" id="SSF103473">
    <property type="entry name" value="MFS general substrate transporter"/>
    <property type="match status" value="1"/>
</dbReference>
<organism evidence="2 3">
    <name type="scientific">Phaeosphaeria nodorum (strain SN15 / ATCC MYA-4574 / FGSC 10173)</name>
    <name type="common">Glume blotch fungus</name>
    <name type="synonym">Parastagonospora nodorum</name>
    <dbReference type="NCBI Taxonomy" id="321614"/>
    <lineage>
        <taxon>Eukaryota</taxon>
        <taxon>Fungi</taxon>
        <taxon>Dikarya</taxon>
        <taxon>Ascomycota</taxon>
        <taxon>Pezizomycotina</taxon>
        <taxon>Dothideomycetes</taxon>
        <taxon>Pleosporomycetidae</taxon>
        <taxon>Pleosporales</taxon>
        <taxon>Pleosporineae</taxon>
        <taxon>Phaeosphaeriaceae</taxon>
        <taxon>Parastagonospora</taxon>
    </lineage>
</organism>
<keyword evidence="1" id="KW-1133">Transmembrane helix</keyword>
<evidence type="ECO:0000313" key="3">
    <source>
        <dbReference type="Proteomes" id="UP000663193"/>
    </source>
</evidence>
<dbReference type="Gene3D" id="1.20.1250.20">
    <property type="entry name" value="MFS general substrate transporter like domains"/>
    <property type="match status" value="1"/>
</dbReference>
<feature type="transmembrane region" description="Helical" evidence="1">
    <location>
        <begin position="12"/>
        <end position="34"/>
    </location>
</feature>
<accession>A0A7U2FFJ0</accession>
<keyword evidence="1" id="KW-0812">Transmembrane</keyword>
<evidence type="ECO:0000256" key="1">
    <source>
        <dbReference type="SAM" id="Phobius"/>
    </source>
</evidence>
<reference evidence="3" key="1">
    <citation type="journal article" date="2021" name="BMC Genomics">
        <title>Chromosome-level genome assembly and manually-curated proteome of model necrotroph Parastagonospora nodorum Sn15 reveals a genome-wide trove of candidate effector homologs, and redundancy of virulence-related functions within an accessory chromosome.</title>
        <authorList>
            <person name="Bertazzoni S."/>
            <person name="Jones D.A.B."/>
            <person name="Phan H.T."/>
            <person name="Tan K.-C."/>
            <person name="Hane J.K."/>
        </authorList>
    </citation>
    <scope>NUCLEOTIDE SEQUENCE [LARGE SCALE GENOMIC DNA]</scope>
    <source>
        <strain evidence="3">SN15 / ATCC MYA-4574 / FGSC 10173)</strain>
    </source>
</reference>
<gene>
    <name evidence="2" type="ORF">JI435_443330</name>
</gene>
<sequence>MMSLLPTYFNTRLGLAVGIASFGSSLGGVMYPIVLRTLVYEIGFAWAIRVIGFMALAPLIIPCVVMKERVKPAVRKRRPMIDYSAFTNAT</sequence>
<evidence type="ECO:0008006" key="4">
    <source>
        <dbReference type="Google" id="ProtNLM"/>
    </source>
</evidence>
<dbReference type="PANTHER" id="PTHR11360:SF234">
    <property type="entry name" value="MFS-TYPE TRANSPORTER DBAD-RELATED"/>
    <property type="match status" value="1"/>
</dbReference>
<dbReference type="PANTHER" id="PTHR11360">
    <property type="entry name" value="MONOCARBOXYLATE TRANSPORTER"/>
    <property type="match status" value="1"/>
</dbReference>
<keyword evidence="1" id="KW-0472">Membrane</keyword>
<name>A0A7U2FFJ0_PHANO</name>
<dbReference type="Proteomes" id="UP000663193">
    <property type="component" value="Chromosome 17"/>
</dbReference>
<dbReference type="OrthoDB" id="6509908at2759"/>
<dbReference type="InterPro" id="IPR036259">
    <property type="entry name" value="MFS_trans_sf"/>
</dbReference>
<dbReference type="VEuPathDB" id="FungiDB:JI435_443330"/>
<evidence type="ECO:0000313" key="2">
    <source>
        <dbReference type="EMBL" id="QRD04322.1"/>
    </source>
</evidence>
<proteinExistence type="predicted"/>
<dbReference type="EMBL" id="CP069039">
    <property type="protein sequence ID" value="QRD04322.1"/>
    <property type="molecule type" value="Genomic_DNA"/>
</dbReference>